<comment type="caution">
    <text evidence="7">The sequence shown here is derived from an EMBL/GenBank/DDBJ whole genome shotgun (WGS) entry which is preliminary data.</text>
</comment>
<feature type="transmembrane region" description="Helical" evidence="6">
    <location>
        <begin position="12"/>
        <end position="34"/>
    </location>
</feature>
<accession>A0ABS5B0Z0</accession>
<evidence type="ECO:0000256" key="6">
    <source>
        <dbReference type="SAM" id="Phobius"/>
    </source>
</evidence>
<feature type="transmembrane region" description="Helical" evidence="6">
    <location>
        <begin position="303"/>
        <end position="330"/>
    </location>
</feature>
<feature type="transmembrane region" description="Helical" evidence="6">
    <location>
        <begin position="367"/>
        <end position="387"/>
    </location>
</feature>
<feature type="transmembrane region" description="Helical" evidence="6">
    <location>
        <begin position="393"/>
        <end position="417"/>
    </location>
</feature>
<evidence type="ECO:0000313" key="8">
    <source>
        <dbReference type="Proteomes" id="UP001519296"/>
    </source>
</evidence>
<dbReference type="EMBL" id="PRDG01000001">
    <property type="protein sequence ID" value="MBP2622492.1"/>
    <property type="molecule type" value="Genomic_DNA"/>
</dbReference>
<dbReference type="PANTHER" id="PTHR30250">
    <property type="entry name" value="PST FAMILY PREDICTED COLANIC ACID TRANSPORTER"/>
    <property type="match status" value="1"/>
</dbReference>
<evidence type="ECO:0000256" key="4">
    <source>
        <dbReference type="ARBA" id="ARBA00022989"/>
    </source>
</evidence>
<dbReference type="RefSeq" id="WP_209626435.1">
    <property type="nucleotide sequence ID" value="NZ_PRDG01000001.1"/>
</dbReference>
<keyword evidence="4 6" id="KW-1133">Transmembrane helix</keyword>
<dbReference type="PANTHER" id="PTHR30250:SF11">
    <property type="entry name" value="O-ANTIGEN TRANSPORTER-RELATED"/>
    <property type="match status" value="1"/>
</dbReference>
<feature type="transmembrane region" description="Helical" evidence="6">
    <location>
        <begin position="336"/>
        <end position="355"/>
    </location>
</feature>
<name>A0ABS5B0Z0_9STRE</name>
<organism evidence="7 8">
    <name type="scientific">Streptococcus oricebi</name>
    <dbReference type="NCBI Taxonomy" id="1547447"/>
    <lineage>
        <taxon>Bacteria</taxon>
        <taxon>Bacillati</taxon>
        <taxon>Bacillota</taxon>
        <taxon>Bacilli</taxon>
        <taxon>Lactobacillales</taxon>
        <taxon>Streptococcaceae</taxon>
        <taxon>Streptococcus</taxon>
    </lineage>
</organism>
<protein>
    <submittedName>
        <fullName evidence="7">Polysaccharide biosynthesis protein</fullName>
    </submittedName>
</protein>
<gene>
    <name evidence="7" type="ORF">C4K46_00910</name>
</gene>
<keyword evidence="8" id="KW-1185">Reference proteome</keyword>
<keyword evidence="3 6" id="KW-0812">Transmembrane</keyword>
<comment type="subcellular location">
    <subcellularLocation>
        <location evidence="1">Cell membrane</location>
        <topology evidence="1">Multi-pass membrane protein</topology>
    </subcellularLocation>
</comment>
<evidence type="ECO:0000256" key="2">
    <source>
        <dbReference type="ARBA" id="ARBA00022475"/>
    </source>
</evidence>
<feature type="transmembrane region" description="Helical" evidence="6">
    <location>
        <begin position="46"/>
        <end position="66"/>
    </location>
</feature>
<proteinExistence type="predicted"/>
<keyword evidence="5 6" id="KW-0472">Membrane</keyword>
<evidence type="ECO:0000256" key="5">
    <source>
        <dbReference type="ARBA" id="ARBA00023136"/>
    </source>
</evidence>
<dbReference type="InterPro" id="IPR050833">
    <property type="entry name" value="Poly_Biosynth_Transport"/>
</dbReference>
<dbReference type="Proteomes" id="UP001519296">
    <property type="component" value="Unassembled WGS sequence"/>
</dbReference>
<sequence length="423" mass="48152">MKNSKYISKKKIYFWNLMGNLSAAGVSVLYLMIVSRLTVANEADKFSLSYSIGNLWVIIGMFQVRNYQGTDVQNSHTFASYFLARFISTTVMLVTILPYLQFSGYNFSDLEPIKVAILLILYRTCDAWSDLFQGQFQKHERLDIAGRSMTIRYALSTVILLFALLLTHSLSWSVFAVFIFNLIFVFSYDFSQSLLFEKIIWSELWKNENVKGSLAILKICLPLFINGFIVNLIFNEAKQAIESGLQNGILQEGMQRNYNILFMPAFFMSLCILIIRPLITDMAKLWSRKEYQKFDAINRKIHFSLLTGGLLISIISYLIGTPILSLIFGVDLHAEQFTLALLVFAGVLYSVALVLENVVTIFRMQKYLLFVYIAVYILAKAITYPLVAGLGLLGAALSFFIAMLFYAIGNTAVYLVLRKKLSY</sequence>
<feature type="transmembrane region" description="Helical" evidence="6">
    <location>
        <begin position="78"/>
        <end position="100"/>
    </location>
</feature>
<keyword evidence="2" id="KW-1003">Cell membrane</keyword>
<feature type="transmembrane region" description="Helical" evidence="6">
    <location>
        <begin position="260"/>
        <end position="279"/>
    </location>
</feature>
<evidence type="ECO:0000256" key="1">
    <source>
        <dbReference type="ARBA" id="ARBA00004651"/>
    </source>
</evidence>
<feature type="transmembrane region" description="Helical" evidence="6">
    <location>
        <begin position="212"/>
        <end position="234"/>
    </location>
</feature>
<evidence type="ECO:0000313" key="7">
    <source>
        <dbReference type="EMBL" id="MBP2622492.1"/>
    </source>
</evidence>
<reference evidence="7 8" key="1">
    <citation type="submission" date="2018-02" db="EMBL/GenBank/DDBJ databases">
        <title>Draft genome sequence of Streptococcus oricebi CCUG 70868T type strain.</title>
        <authorList>
            <person name="Mendez V."/>
            <person name="Salva-Serra F."/>
            <person name="Jaen-Luchoro D."/>
            <person name="Gonzales-Siles L."/>
            <person name="Karlsson R."/>
            <person name="Engstrom-Jakobsson H."/>
            <person name="Busquets A."/>
            <person name="Gomila M."/>
            <person name="Pineiro-Iglesias B."/>
            <person name="Bennasar-Figueras A."/>
            <person name="Seeger M."/>
            <person name="Moore E."/>
        </authorList>
    </citation>
    <scope>NUCLEOTIDE SEQUENCE [LARGE SCALE GENOMIC DNA]</scope>
    <source>
        <strain evidence="7 8">CCUG 70868</strain>
    </source>
</reference>
<evidence type="ECO:0000256" key="3">
    <source>
        <dbReference type="ARBA" id="ARBA00022692"/>
    </source>
</evidence>